<dbReference type="InterPro" id="IPR012223">
    <property type="entry name" value="TEII"/>
</dbReference>
<dbReference type="PANTHER" id="PTHR11487:SF0">
    <property type="entry name" value="S-ACYL FATTY ACID SYNTHASE THIOESTERASE, MEDIUM CHAIN"/>
    <property type="match status" value="1"/>
</dbReference>
<gene>
    <name evidence="2" type="ORF">KQI75_12485</name>
</gene>
<organism evidence="2 3">
    <name type="scientific">Butyricicoccus intestinisimiae</name>
    <dbReference type="NCBI Taxonomy" id="2841509"/>
    <lineage>
        <taxon>Bacteria</taxon>
        <taxon>Bacillati</taxon>
        <taxon>Bacillota</taxon>
        <taxon>Clostridia</taxon>
        <taxon>Eubacteriales</taxon>
        <taxon>Butyricicoccaceae</taxon>
        <taxon>Butyricicoccus</taxon>
    </lineage>
</organism>
<dbReference type="PANTHER" id="PTHR11487">
    <property type="entry name" value="THIOESTERASE"/>
    <property type="match status" value="1"/>
</dbReference>
<feature type="domain" description="Thioesterase" evidence="1">
    <location>
        <begin position="3"/>
        <end position="281"/>
    </location>
</feature>
<dbReference type="Pfam" id="PF00975">
    <property type="entry name" value="Thioesterase"/>
    <property type="match status" value="1"/>
</dbReference>
<name>A0ABS6EUQ2_9FIRM</name>
<proteinExistence type="predicted"/>
<evidence type="ECO:0000313" key="2">
    <source>
        <dbReference type="EMBL" id="MBU5491418.1"/>
    </source>
</evidence>
<dbReference type="InterPro" id="IPR001031">
    <property type="entry name" value="Thioesterase"/>
</dbReference>
<sequence length="294" mass="33570">MKKLFCIPGAGASAVMFLPWMKELNGSEDFKLCLLEIPGRGMRKKDAPAKTMEELVDVLIQKIDIQLKPDESYVIYGYCFGAIIGYELCRKLRMLGKKEPEHFFCSSIGSPGNRKIAEPVFANRSFRGEIRQMFVRYFPEQLFTHTESLGQITELYTQHAFDKFDETQCIQPVPLDELMQDCGELAGKEENLARIVDFANDALDIFQYDQQMLLDYSHSEHESFLLGCPLTVMRGEQDTLTGEADLMEWKDYCDGGLVLKTVCGNHFTFEESRDEIMEIIRQESGGDSMTILDI</sequence>
<dbReference type="RefSeq" id="WP_216471142.1">
    <property type="nucleotide sequence ID" value="NZ_JAHLQI010000008.1"/>
</dbReference>
<dbReference type="Proteomes" id="UP000783588">
    <property type="component" value="Unassembled WGS sequence"/>
</dbReference>
<keyword evidence="3" id="KW-1185">Reference proteome</keyword>
<evidence type="ECO:0000313" key="3">
    <source>
        <dbReference type="Proteomes" id="UP000783588"/>
    </source>
</evidence>
<reference evidence="2 3" key="1">
    <citation type="submission" date="2021-06" db="EMBL/GenBank/DDBJ databases">
        <authorList>
            <person name="Sun Q."/>
            <person name="Li D."/>
        </authorList>
    </citation>
    <scope>NUCLEOTIDE SEQUENCE [LARGE SCALE GENOMIC DNA]</scope>
    <source>
        <strain evidence="2 3">MSJd-7</strain>
    </source>
</reference>
<protein>
    <recommendedName>
        <fullName evidence="1">Thioesterase domain-containing protein</fullName>
    </recommendedName>
</protein>
<evidence type="ECO:0000259" key="1">
    <source>
        <dbReference type="Pfam" id="PF00975"/>
    </source>
</evidence>
<comment type="caution">
    <text evidence="2">The sequence shown here is derived from an EMBL/GenBank/DDBJ whole genome shotgun (WGS) entry which is preliminary data.</text>
</comment>
<dbReference type="EMBL" id="JAHLQI010000008">
    <property type="protein sequence ID" value="MBU5491418.1"/>
    <property type="molecule type" value="Genomic_DNA"/>
</dbReference>
<accession>A0ABS6EUQ2</accession>